<dbReference type="SUPFAM" id="SSF82153">
    <property type="entry name" value="FAS1 domain"/>
    <property type="match status" value="1"/>
</dbReference>
<keyword evidence="3" id="KW-1185">Reference proteome</keyword>
<dbReference type="Gene3D" id="2.30.180.10">
    <property type="entry name" value="FAS1 domain"/>
    <property type="match status" value="1"/>
</dbReference>
<evidence type="ECO:0000259" key="1">
    <source>
        <dbReference type="Pfam" id="PF02469"/>
    </source>
</evidence>
<dbReference type="EMBL" id="JBEOQB010000001">
    <property type="protein sequence ID" value="MEZ0450622.1"/>
    <property type="molecule type" value="Genomic_DNA"/>
</dbReference>
<dbReference type="Proteomes" id="UP001566204">
    <property type="component" value="Unassembled WGS sequence"/>
</dbReference>
<dbReference type="RefSeq" id="WP_370481480.1">
    <property type="nucleotide sequence ID" value="NZ_JBEOQA010000001.1"/>
</dbReference>
<sequence length="254" mass="29305">MKRLKDIIPIFLIAVLFYTLQSCKKDDYYIDGGLAQAKFDGPIMAYLDAKPREFDTIAKIIRLAGLEEDFMTKEFTFFAPRDENIKRLIGLARGNSQNGASGVNQQLYQLGRDTIKTLADIDSVIWRKYLLRYMFNGKRKLMDYPQIDFDLLNVYKGQNYTSLGNTVSNIGVVYNDAINDSDKNNITRLKYMGYRQLYISYIPDLSRPRDWISCPIASSDIQPDNGVVHVIDYTRAEFGYSRSEVFNDILESKR</sequence>
<evidence type="ECO:0000313" key="2">
    <source>
        <dbReference type="EMBL" id="MEZ0450622.1"/>
    </source>
</evidence>
<reference evidence="2 3" key="1">
    <citation type="submission" date="2024-06" db="EMBL/GenBank/DDBJ databases">
        <title>Soil Sphingobacterium thalpophilum.</title>
        <authorList>
            <person name="Yang J."/>
            <person name="Li J."/>
        </authorList>
    </citation>
    <scope>NUCLEOTIDE SEQUENCE [LARGE SCALE GENOMIC DNA]</scope>
    <source>
        <strain evidence="2 3">22g91tb</strain>
    </source>
</reference>
<gene>
    <name evidence="2" type="ORF">ABTW24_03320</name>
</gene>
<proteinExistence type="predicted"/>
<dbReference type="Pfam" id="PF02469">
    <property type="entry name" value="Fasciclin"/>
    <property type="match status" value="1"/>
</dbReference>
<accession>A0ABV4H8L7</accession>
<evidence type="ECO:0000313" key="3">
    <source>
        <dbReference type="Proteomes" id="UP001566204"/>
    </source>
</evidence>
<comment type="caution">
    <text evidence="2">The sequence shown here is derived from an EMBL/GenBank/DDBJ whole genome shotgun (WGS) entry which is preliminary data.</text>
</comment>
<protein>
    <submittedName>
        <fullName evidence="2">Fasciclin domain-containing protein</fullName>
    </submittedName>
</protein>
<dbReference type="InterPro" id="IPR036378">
    <property type="entry name" value="FAS1_dom_sf"/>
</dbReference>
<organism evidence="2 3">
    <name type="scientific">Sphingobacterium thalpophilum</name>
    <dbReference type="NCBI Taxonomy" id="259"/>
    <lineage>
        <taxon>Bacteria</taxon>
        <taxon>Pseudomonadati</taxon>
        <taxon>Bacteroidota</taxon>
        <taxon>Sphingobacteriia</taxon>
        <taxon>Sphingobacteriales</taxon>
        <taxon>Sphingobacteriaceae</taxon>
        <taxon>Sphingobacterium</taxon>
    </lineage>
</organism>
<name>A0ABV4H8L7_9SPHI</name>
<dbReference type="InterPro" id="IPR000782">
    <property type="entry name" value="FAS1_domain"/>
</dbReference>
<dbReference type="PROSITE" id="PS51257">
    <property type="entry name" value="PROKAR_LIPOPROTEIN"/>
    <property type="match status" value="1"/>
</dbReference>
<feature type="domain" description="FAS1" evidence="1">
    <location>
        <begin position="53"/>
        <end position="233"/>
    </location>
</feature>